<proteinExistence type="predicted"/>
<organism evidence="1 2">
    <name type="scientific">Amycolatopsis saalfeldensis</name>
    <dbReference type="NCBI Taxonomy" id="394193"/>
    <lineage>
        <taxon>Bacteria</taxon>
        <taxon>Bacillati</taxon>
        <taxon>Actinomycetota</taxon>
        <taxon>Actinomycetes</taxon>
        <taxon>Pseudonocardiales</taxon>
        <taxon>Pseudonocardiaceae</taxon>
        <taxon>Amycolatopsis</taxon>
    </lineage>
</organism>
<dbReference type="AlphaFoldDB" id="A0A1H8VHI4"/>
<dbReference type="SUPFAM" id="SSF53850">
    <property type="entry name" value="Periplasmic binding protein-like II"/>
    <property type="match status" value="1"/>
</dbReference>
<dbReference type="EMBL" id="FOEF01000004">
    <property type="protein sequence ID" value="SEP14912.1"/>
    <property type="molecule type" value="Genomic_DNA"/>
</dbReference>
<gene>
    <name evidence="1" type="ORF">SAMN04489732_10460</name>
</gene>
<sequence length="333" mass="36851">MSVPRLKMASLAYDQFRALEDGTVRVDGAELEIEHPRIISEVYRRMITEHAFDLAELGLTFYLRTLEFDEPPFVALPVFPARAFRHSAVFVNAGSGIERPGDLEGRTIGEFSTYGHDGGVWAKGFLADDFGVDPAKSRWLVGGLDRPAAPIDYLPLVHPPQVDVRRAPAGADLGAMLAAGEIDALISGNVPKAVLDGSPAIRRLFPDYGRVEREYFARTGIFPIAHVMVLKREAVAADPTLAPRLYRALDASRTVALNGHRTGRVTNFVESMFPWLNELADHTAGLLGPDPWAYGVEPNRATIDTFLRYHWEQGLSPRRIQVDELFVDSLMST</sequence>
<keyword evidence="2" id="KW-1185">Reference proteome</keyword>
<name>A0A1H8VHI4_9PSEU</name>
<accession>A0A1H8VHI4</accession>
<dbReference type="STRING" id="394193.SAMN04489732_10460"/>
<protein>
    <submittedName>
        <fullName evidence="1">4,5-dihydroxyphthalate decarboxylase</fullName>
    </submittedName>
</protein>
<dbReference type="RefSeq" id="WP_218156762.1">
    <property type="nucleotide sequence ID" value="NZ_FOEF01000004.1"/>
</dbReference>
<reference evidence="1 2" key="1">
    <citation type="submission" date="2016-10" db="EMBL/GenBank/DDBJ databases">
        <authorList>
            <person name="de Groot N.N."/>
        </authorList>
    </citation>
    <scope>NUCLEOTIDE SEQUENCE [LARGE SCALE GENOMIC DNA]</scope>
    <source>
        <strain evidence="1 2">DSM 44993</strain>
    </source>
</reference>
<evidence type="ECO:0000313" key="1">
    <source>
        <dbReference type="EMBL" id="SEP14912.1"/>
    </source>
</evidence>
<dbReference type="Proteomes" id="UP000198582">
    <property type="component" value="Unassembled WGS sequence"/>
</dbReference>
<evidence type="ECO:0000313" key="2">
    <source>
        <dbReference type="Proteomes" id="UP000198582"/>
    </source>
</evidence>